<organism evidence="1 2">
    <name type="scientific">Shewanella violacea (strain JCM 10179 / CIP 106290 / LMG 19151 / DSS12)</name>
    <dbReference type="NCBI Taxonomy" id="637905"/>
    <lineage>
        <taxon>Bacteria</taxon>
        <taxon>Pseudomonadati</taxon>
        <taxon>Pseudomonadota</taxon>
        <taxon>Gammaproteobacteria</taxon>
        <taxon>Alteromonadales</taxon>
        <taxon>Shewanellaceae</taxon>
        <taxon>Shewanella</taxon>
    </lineage>
</organism>
<name>D4ZCA1_SHEVD</name>
<evidence type="ECO:0000313" key="2">
    <source>
        <dbReference type="Proteomes" id="UP000002350"/>
    </source>
</evidence>
<reference evidence="2" key="1">
    <citation type="journal article" date="2010" name="Mol. Biosyst.">
        <title>Complete genome sequence and comparative analysis of Shewanella violacea, a psychrophilic and piezophilic bacterium from deep sea floor sediments.</title>
        <authorList>
            <person name="Aono E."/>
            <person name="Baba T."/>
            <person name="Ara T."/>
            <person name="Nishi T."/>
            <person name="Nakamichi T."/>
            <person name="Inamoto E."/>
            <person name="Toyonaga H."/>
            <person name="Hasegawa M."/>
            <person name="Takai Y."/>
            <person name="Okumura Y."/>
            <person name="Baba M."/>
            <person name="Tomita M."/>
            <person name="Kato C."/>
            <person name="Oshima T."/>
            <person name="Nakasone K."/>
            <person name="Mori H."/>
        </authorList>
    </citation>
    <scope>NUCLEOTIDE SEQUENCE [LARGE SCALE GENOMIC DNA]</scope>
    <source>
        <strain evidence="2">JCM 10179 / CIP 106290 / LMG 19151 / DSS12</strain>
    </source>
</reference>
<keyword evidence="2" id="KW-1185">Reference proteome</keyword>
<dbReference type="Proteomes" id="UP000002350">
    <property type="component" value="Chromosome"/>
</dbReference>
<dbReference type="EMBL" id="AP011177">
    <property type="protein sequence ID" value="BAJ03646.1"/>
    <property type="molecule type" value="Genomic_DNA"/>
</dbReference>
<evidence type="ECO:0000313" key="1">
    <source>
        <dbReference type="EMBL" id="BAJ03646.1"/>
    </source>
</evidence>
<dbReference type="KEGG" id="svo:SVI_3675"/>
<protein>
    <submittedName>
        <fullName evidence="1">Uncharacterized protein</fullName>
    </submittedName>
</protein>
<dbReference type="STRING" id="637905.SVI_3675"/>
<proteinExistence type="predicted"/>
<dbReference type="AlphaFoldDB" id="D4ZCA1"/>
<sequence length="36" mass="4135">MSNRTIDLIEISRQSAEAKKKVKLNLRAYRESSIGK</sequence>
<gene>
    <name evidence="1" type="ordered locus">SVI_3675</name>
</gene>
<accession>D4ZCA1</accession>
<dbReference type="HOGENOM" id="CLU_3358480_0_0_6"/>